<comment type="similarity">
    <text evidence="1 5">Belongs to the beta-class carbonic anhydrase family.</text>
</comment>
<evidence type="ECO:0000256" key="5">
    <source>
        <dbReference type="RuleBase" id="RU003956"/>
    </source>
</evidence>
<keyword evidence="7" id="KW-1185">Reference proteome</keyword>
<keyword evidence="5" id="KW-0456">Lyase</keyword>
<evidence type="ECO:0000256" key="3">
    <source>
        <dbReference type="ARBA" id="ARBA00022833"/>
    </source>
</evidence>
<sequence length="187" mass="20611">MSTPQELIKGNEKYAATFSKGDLPMPPSKKLIVGMFKSPFRHALSASWIAHLVTCMDARLDPAASLGIDLGEAHIIRNGGGRTEDAIRSIVISQRLLGTREIAVFHHTDCGMTTFTTQDLQTKIVDEDGPEAASLVNEIDFLEFSKLEESVKHDVKYLQSHPLVLKGTPITGWIYHVENGKVTQVVQ</sequence>
<dbReference type="PANTHER" id="PTHR43175:SF3">
    <property type="entry name" value="CARBON DISULFIDE HYDROLASE"/>
    <property type="match status" value="1"/>
</dbReference>
<reference evidence="7" key="1">
    <citation type="journal article" date="2017" name="Nat. Ecol. Evol.">
        <title>Genome expansion and lineage-specific genetic innovations in the forest pathogenic fungi Armillaria.</title>
        <authorList>
            <person name="Sipos G."/>
            <person name="Prasanna A.N."/>
            <person name="Walter M.C."/>
            <person name="O'Connor E."/>
            <person name="Balint B."/>
            <person name="Krizsan K."/>
            <person name="Kiss B."/>
            <person name="Hess J."/>
            <person name="Varga T."/>
            <person name="Slot J."/>
            <person name="Riley R."/>
            <person name="Boka B."/>
            <person name="Rigling D."/>
            <person name="Barry K."/>
            <person name="Lee J."/>
            <person name="Mihaltcheva S."/>
            <person name="LaButti K."/>
            <person name="Lipzen A."/>
            <person name="Waldron R."/>
            <person name="Moloney N.M."/>
            <person name="Sperisen C."/>
            <person name="Kredics L."/>
            <person name="Vagvoelgyi C."/>
            <person name="Patrignani A."/>
            <person name="Fitzpatrick D."/>
            <person name="Nagy I."/>
            <person name="Doyle S."/>
            <person name="Anderson J.B."/>
            <person name="Grigoriev I.V."/>
            <person name="Gueldener U."/>
            <person name="Muensterkoetter M."/>
            <person name="Nagy L.G."/>
        </authorList>
    </citation>
    <scope>NUCLEOTIDE SEQUENCE [LARGE SCALE GENOMIC DNA]</scope>
    <source>
        <strain evidence="7">Ar21-2</strain>
    </source>
</reference>
<dbReference type="Gene3D" id="3.40.1050.10">
    <property type="entry name" value="Carbonic anhydrase"/>
    <property type="match status" value="1"/>
</dbReference>
<feature type="binding site" evidence="4">
    <location>
        <position position="107"/>
    </location>
    <ligand>
        <name>Zn(2+)</name>
        <dbReference type="ChEBI" id="CHEBI:29105"/>
    </ligand>
</feature>
<dbReference type="EMBL" id="KZ293681">
    <property type="protein sequence ID" value="PBK86856.1"/>
    <property type="molecule type" value="Genomic_DNA"/>
</dbReference>
<dbReference type="GO" id="GO:0004089">
    <property type="term" value="F:carbonate dehydratase activity"/>
    <property type="evidence" value="ECO:0007669"/>
    <property type="project" value="UniProtKB-UniRule"/>
</dbReference>
<dbReference type="PANTHER" id="PTHR43175">
    <property type="entry name" value="CARBONIC ANHYDRASE"/>
    <property type="match status" value="1"/>
</dbReference>
<dbReference type="OMA" id="AIFTCMD"/>
<evidence type="ECO:0000313" key="6">
    <source>
        <dbReference type="EMBL" id="PBK86856.1"/>
    </source>
</evidence>
<feature type="binding site" evidence="4">
    <location>
        <position position="110"/>
    </location>
    <ligand>
        <name>Zn(2+)</name>
        <dbReference type="ChEBI" id="CHEBI:29105"/>
    </ligand>
</feature>
<proteinExistence type="inferred from homology"/>
<protein>
    <recommendedName>
        <fullName evidence="5">Carbonic anhydrase</fullName>
        <ecNumber evidence="5">4.2.1.1</ecNumber>
    </recommendedName>
    <alternativeName>
        <fullName evidence="5">Carbonate dehydratase</fullName>
    </alternativeName>
</protein>
<evidence type="ECO:0000256" key="4">
    <source>
        <dbReference type="PIRSR" id="PIRSR601765-1"/>
    </source>
</evidence>
<feature type="binding site" evidence="4">
    <location>
        <position position="57"/>
    </location>
    <ligand>
        <name>Zn(2+)</name>
        <dbReference type="ChEBI" id="CHEBI:29105"/>
    </ligand>
</feature>
<evidence type="ECO:0000256" key="2">
    <source>
        <dbReference type="ARBA" id="ARBA00022723"/>
    </source>
</evidence>
<comment type="cofactor">
    <cofactor evidence="4">
        <name>Zn(2+)</name>
        <dbReference type="ChEBI" id="CHEBI:29105"/>
    </cofactor>
    <text evidence="4">Binds 1 zinc ion per subunit.</text>
</comment>
<dbReference type="Pfam" id="PF00484">
    <property type="entry name" value="Pro_CA"/>
    <property type="match status" value="1"/>
</dbReference>
<feature type="binding site" evidence="4">
    <location>
        <position position="55"/>
    </location>
    <ligand>
        <name>Zn(2+)</name>
        <dbReference type="ChEBI" id="CHEBI:29105"/>
    </ligand>
</feature>
<dbReference type="InterPro" id="IPR001765">
    <property type="entry name" value="Carbonic_anhydrase"/>
</dbReference>
<dbReference type="SMART" id="SM00947">
    <property type="entry name" value="Pro_CA"/>
    <property type="match status" value="1"/>
</dbReference>
<dbReference type="InParanoid" id="A0A2H3DHC5"/>
<dbReference type="GO" id="GO:0008270">
    <property type="term" value="F:zinc ion binding"/>
    <property type="evidence" value="ECO:0007669"/>
    <property type="project" value="UniProtKB-UniRule"/>
</dbReference>
<keyword evidence="2 4" id="KW-0479">Metal-binding</keyword>
<dbReference type="Proteomes" id="UP000217790">
    <property type="component" value="Unassembled WGS sequence"/>
</dbReference>
<organism evidence="6 7">
    <name type="scientific">Armillaria gallica</name>
    <name type="common">Bulbous honey fungus</name>
    <name type="synonym">Armillaria bulbosa</name>
    <dbReference type="NCBI Taxonomy" id="47427"/>
    <lineage>
        <taxon>Eukaryota</taxon>
        <taxon>Fungi</taxon>
        <taxon>Dikarya</taxon>
        <taxon>Basidiomycota</taxon>
        <taxon>Agaricomycotina</taxon>
        <taxon>Agaricomycetes</taxon>
        <taxon>Agaricomycetidae</taxon>
        <taxon>Agaricales</taxon>
        <taxon>Marasmiineae</taxon>
        <taxon>Physalacriaceae</taxon>
        <taxon>Armillaria</taxon>
    </lineage>
</organism>
<comment type="function">
    <text evidence="5">Reversible hydration of carbon dioxide.</text>
</comment>
<evidence type="ECO:0000313" key="7">
    <source>
        <dbReference type="Proteomes" id="UP000217790"/>
    </source>
</evidence>
<name>A0A2H3DHC5_ARMGA</name>
<keyword evidence="3 4" id="KW-0862">Zinc</keyword>
<evidence type="ECO:0000256" key="1">
    <source>
        <dbReference type="ARBA" id="ARBA00006217"/>
    </source>
</evidence>
<dbReference type="InterPro" id="IPR036874">
    <property type="entry name" value="Carbonic_anhydrase_sf"/>
</dbReference>
<gene>
    <name evidence="6" type="ORF">ARMGADRAFT_469670</name>
</gene>
<accession>A0A2H3DHC5</accession>
<dbReference type="STRING" id="47427.A0A2H3DHC5"/>
<dbReference type="CDD" id="cd03379">
    <property type="entry name" value="beta_CA_cladeD"/>
    <property type="match status" value="1"/>
</dbReference>
<dbReference type="OrthoDB" id="10248475at2759"/>
<dbReference type="SUPFAM" id="SSF53056">
    <property type="entry name" value="beta-carbonic anhydrase, cab"/>
    <property type="match status" value="1"/>
</dbReference>
<dbReference type="EC" id="4.2.1.1" evidence="5"/>
<comment type="catalytic activity">
    <reaction evidence="5">
        <text>hydrogencarbonate + H(+) = CO2 + H2O</text>
        <dbReference type="Rhea" id="RHEA:10748"/>
        <dbReference type="ChEBI" id="CHEBI:15377"/>
        <dbReference type="ChEBI" id="CHEBI:15378"/>
        <dbReference type="ChEBI" id="CHEBI:16526"/>
        <dbReference type="ChEBI" id="CHEBI:17544"/>
        <dbReference type="EC" id="4.2.1.1"/>
    </reaction>
</comment>
<dbReference type="AlphaFoldDB" id="A0A2H3DHC5"/>